<organism evidence="1 2">
    <name type="scientific">Weissella viridescens</name>
    <name type="common">Lactobacillus viridescens</name>
    <dbReference type="NCBI Taxonomy" id="1629"/>
    <lineage>
        <taxon>Bacteria</taxon>
        <taxon>Bacillati</taxon>
        <taxon>Bacillota</taxon>
        <taxon>Bacilli</taxon>
        <taxon>Lactobacillales</taxon>
        <taxon>Lactobacillaceae</taxon>
        <taxon>Weissella</taxon>
    </lineage>
</organism>
<dbReference type="OrthoDB" id="5506143at2"/>
<evidence type="ECO:0000313" key="2">
    <source>
        <dbReference type="Proteomes" id="UP000275836"/>
    </source>
</evidence>
<dbReference type="Proteomes" id="UP000275836">
    <property type="component" value="Unassembled WGS sequence"/>
</dbReference>
<protein>
    <submittedName>
        <fullName evidence="1">dUTPase</fullName>
    </submittedName>
</protein>
<dbReference type="EMBL" id="RHGY01000001">
    <property type="protein sequence ID" value="RRG18722.1"/>
    <property type="molecule type" value="Genomic_DNA"/>
</dbReference>
<reference evidence="1 2" key="1">
    <citation type="submission" date="2018-10" db="EMBL/GenBank/DDBJ databases">
        <title>Draft genome sequence of Weissella viridescens UCO-SMC3.</title>
        <authorList>
            <person name="Garcia-Cancino A."/>
            <person name="Espinoza-Monje M."/>
            <person name="Albarracin L."/>
            <person name="Garcia-Castillo V."/>
            <person name="Campos-Martin J."/>
            <person name="Nakano Y."/>
            <person name="Guitierrez-Zamorano C."/>
            <person name="Ikeda-Ohtsubo W."/>
            <person name="Morita H."/>
            <person name="Kitazawa H."/>
            <person name="Villena J."/>
        </authorList>
    </citation>
    <scope>NUCLEOTIDE SEQUENCE [LARGE SCALE GENOMIC DNA]</scope>
    <source>
        <strain evidence="1 2">UCO-SMC3</strain>
    </source>
</reference>
<gene>
    <name evidence="1" type="ORF">D3P96_01685</name>
</gene>
<accession>A0A3P2RM14</accession>
<dbReference type="AlphaFoldDB" id="A0A3P2RM14"/>
<dbReference type="RefSeq" id="WP_124942662.1">
    <property type="nucleotide sequence ID" value="NZ_RHGY01000001.1"/>
</dbReference>
<sequence>MLLDFASYLRDTKAMFGEVSGNWERPIKRDDMLLNDYLNLDMSLSNLIAATHTTNANVPEPVPGVPATETVDLYAQALVQFLCVSLKQDLTHLMVLEDEDLDAFKRFPQRYLLHQFAGIKTMLSNSYHQKRQDDFSHAWRSFLKLGLNELSLEPAAIDAAVHKIVTPEN</sequence>
<comment type="caution">
    <text evidence="1">The sequence shown here is derived from an EMBL/GenBank/DDBJ whole genome shotgun (WGS) entry which is preliminary data.</text>
</comment>
<evidence type="ECO:0000313" key="1">
    <source>
        <dbReference type="EMBL" id="RRG18722.1"/>
    </source>
</evidence>
<proteinExistence type="predicted"/>
<name>A0A3P2RM14_WEIVI</name>